<evidence type="ECO:0000256" key="8">
    <source>
        <dbReference type="ARBA" id="ARBA00023010"/>
    </source>
</evidence>
<evidence type="ECO:0000256" key="4">
    <source>
        <dbReference type="ARBA" id="ARBA00022475"/>
    </source>
</evidence>
<evidence type="ECO:0000256" key="11">
    <source>
        <dbReference type="SAM" id="MobiDB-lite"/>
    </source>
</evidence>
<feature type="transmembrane region" description="Helical" evidence="10">
    <location>
        <begin position="55"/>
        <end position="74"/>
    </location>
</feature>
<reference evidence="13" key="1">
    <citation type="journal article" date="2019" name="Int. J. Syst. Evol. Microbiol.">
        <title>The Global Catalogue of Microorganisms (GCM) 10K type strain sequencing project: providing services to taxonomists for standard genome sequencing and annotation.</title>
        <authorList>
            <consortium name="The Broad Institute Genomics Platform"/>
            <consortium name="The Broad Institute Genome Sequencing Center for Infectious Disease"/>
            <person name="Wu L."/>
            <person name="Ma J."/>
        </authorList>
    </citation>
    <scope>NUCLEOTIDE SEQUENCE [LARGE SCALE GENOMIC DNA]</scope>
    <source>
        <strain evidence="13">JCM 17924</strain>
    </source>
</reference>
<dbReference type="EMBL" id="BAABHA010000010">
    <property type="protein sequence ID" value="GAA4385649.1"/>
    <property type="molecule type" value="Genomic_DNA"/>
</dbReference>
<dbReference type="NCBIfam" id="TIGR00810">
    <property type="entry name" value="secG"/>
    <property type="match status" value="1"/>
</dbReference>
<name>A0ABP8J5Y1_9BACT</name>
<evidence type="ECO:0000256" key="10">
    <source>
        <dbReference type="RuleBase" id="RU365087"/>
    </source>
</evidence>
<keyword evidence="5 10" id="KW-0812">Transmembrane</keyword>
<evidence type="ECO:0000256" key="6">
    <source>
        <dbReference type="ARBA" id="ARBA00022927"/>
    </source>
</evidence>
<feature type="compositionally biased region" description="Pro residues" evidence="11">
    <location>
        <begin position="131"/>
        <end position="140"/>
    </location>
</feature>
<keyword evidence="13" id="KW-1185">Reference proteome</keyword>
<comment type="caution">
    <text evidence="10">Lacks conserved residue(s) required for the propagation of feature annotation.</text>
</comment>
<keyword evidence="4 10" id="KW-1003">Cell membrane</keyword>
<evidence type="ECO:0000256" key="3">
    <source>
        <dbReference type="ARBA" id="ARBA00022448"/>
    </source>
</evidence>
<comment type="caution">
    <text evidence="12">The sequence shown here is derived from an EMBL/GenBank/DDBJ whole genome shotgun (WGS) entry which is preliminary data.</text>
</comment>
<keyword evidence="9 10" id="KW-0472">Membrane</keyword>
<organism evidence="12 13">
    <name type="scientific">Hymenobacter koreensis</name>
    <dbReference type="NCBI Taxonomy" id="1084523"/>
    <lineage>
        <taxon>Bacteria</taxon>
        <taxon>Pseudomonadati</taxon>
        <taxon>Bacteroidota</taxon>
        <taxon>Cytophagia</taxon>
        <taxon>Cytophagales</taxon>
        <taxon>Hymenobacteraceae</taxon>
        <taxon>Hymenobacter</taxon>
    </lineage>
</organism>
<keyword evidence="7 10" id="KW-1133">Transmembrane helix</keyword>
<accession>A0ABP8J5Y1</accession>
<dbReference type="PRINTS" id="PR01651">
    <property type="entry name" value="SECGEXPORT"/>
</dbReference>
<dbReference type="InterPro" id="IPR004692">
    <property type="entry name" value="SecG"/>
</dbReference>
<dbReference type="Pfam" id="PF03840">
    <property type="entry name" value="SecG"/>
    <property type="match status" value="1"/>
</dbReference>
<feature type="region of interest" description="Disordered" evidence="11">
    <location>
        <begin position="85"/>
        <end position="140"/>
    </location>
</feature>
<proteinExistence type="inferred from homology"/>
<comment type="similarity">
    <text evidence="2 10">Belongs to the SecG family.</text>
</comment>
<dbReference type="RefSeq" id="WP_345225423.1">
    <property type="nucleotide sequence ID" value="NZ_BAABHA010000010.1"/>
</dbReference>
<keyword evidence="3 10" id="KW-0813">Transport</keyword>
<evidence type="ECO:0000256" key="5">
    <source>
        <dbReference type="ARBA" id="ARBA00022692"/>
    </source>
</evidence>
<evidence type="ECO:0000256" key="1">
    <source>
        <dbReference type="ARBA" id="ARBA00004651"/>
    </source>
</evidence>
<evidence type="ECO:0000256" key="9">
    <source>
        <dbReference type="ARBA" id="ARBA00023136"/>
    </source>
</evidence>
<dbReference type="Proteomes" id="UP001500454">
    <property type="component" value="Unassembled WGS sequence"/>
</dbReference>
<keyword evidence="8 10" id="KW-0811">Translocation</keyword>
<evidence type="ECO:0000256" key="7">
    <source>
        <dbReference type="ARBA" id="ARBA00022989"/>
    </source>
</evidence>
<dbReference type="PANTHER" id="PTHR34182">
    <property type="entry name" value="PROTEIN-EXPORT MEMBRANE PROTEIN SECG"/>
    <property type="match status" value="1"/>
</dbReference>
<protein>
    <recommendedName>
        <fullName evidence="10">Protein-export membrane protein SecG</fullName>
    </recommendedName>
</protein>
<sequence length="140" mass="13870">MYTAIIVLALFVCLLLALVVLAQNSKGGGLSSNFAAGGTAQLMGVKRTGDLLERLTWGFAIALIVLSLASHVILSGQTAGPMRSVNQQKALETRVPAAPAVPGPQAPAPGATAPGATAPQSAPATTAPAAQPTPAPAPAQ</sequence>
<feature type="compositionally biased region" description="Low complexity" evidence="11">
    <location>
        <begin position="108"/>
        <end position="130"/>
    </location>
</feature>
<evidence type="ECO:0000313" key="12">
    <source>
        <dbReference type="EMBL" id="GAA4385649.1"/>
    </source>
</evidence>
<dbReference type="PANTHER" id="PTHR34182:SF1">
    <property type="entry name" value="PROTEIN-EXPORT MEMBRANE PROTEIN SECG"/>
    <property type="match status" value="1"/>
</dbReference>
<gene>
    <name evidence="12" type="ORF">GCM10023186_29240</name>
</gene>
<comment type="function">
    <text evidence="10">Involved in protein export. Participates in an early event of protein translocation.</text>
</comment>
<comment type="subcellular location">
    <subcellularLocation>
        <location evidence="1 10">Cell membrane</location>
        <topology evidence="1 10">Multi-pass membrane protein</topology>
    </subcellularLocation>
</comment>
<keyword evidence="6 10" id="KW-0653">Protein transport</keyword>
<evidence type="ECO:0000256" key="2">
    <source>
        <dbReference type="ARBA" id="ARBA00008445"/>
    </source>
</evidence>
<evidence type="ECO:0000313" key="13">
    <source>
        <dbReference type="Proteomes" id="UP001500454"/>
    </source>
</evidence>